<organism evidence="2">
    <name type="scientific">human gut metagenome</name>
    <dbReference type="NCBI Taxonomy" id="408170"/>
    <lineage>
        <taxon>unclassified sequences</taxon>
        <taxon>metagenomes</taxon>
        <taxon>organismal metagenomes</taxon>
    </lineage>
</organism>
<feature type="region of interest" description="Disordered" evidence="1">
    <location>
        <begin position="31"/>
        <end position="50"/>
    </location>
</feature>
<gene>
    <name evidence="2" type="ORF">OBE_03425</name>
</gene>
<dbReference type="AlphaFoldDB" id="K1UII5"/>
<feature type="compositionally biased region" description="Basic residues" evidence="1">
    <location>
        <begin position="31"/>
        <end position="43"/>
    </location>
</feature>
<comment type="caution">
    <text evidence="2">The sequence shown here is derived from an EMBL/GenBank/DDBJ whole genome shotgun (WGS) entry which is preliminary data.</text>
</comment>
<reference evidence="2" key="1">
    <citation type="journal article" date="2013" name="Environ. Microbiol.">
        <title>Microbiota from the distal guts of lean and obese adolescents exhibit partial functional redundancy besides clear differences in community structure.</title>
        <authorList>
            <person name="Ferrer M."/>
            <person name="Ruiz A."/>
            <person name="Lanza F."/>
            <person name="Haange S.B."/>
            <person name="Oberbach A."/>
            <person name="Till H."/>
            <person name="Bargiela R."/>
            <person name="Campoy C."/>
            <person name="Segura M.T."/>
            <person name="Richter M."/>
            <person name="von Bergen M."/>
            <person name="Seifert J."/>
            <person name="Suarez A."/>
        </authorList>
    </citation>
    <scope>NUCLEOTIDE SEQUENCE</scope>
</reference>
<proteinExistence type="predicted"/>
<dbReference type="EMBL" id="AJWZ01002283">
    <property type="protein sequence ID" value="EKC71381.1"/>
    <property type="molecule type" value="Genomic_DNA"/>
</dbReference>
<evidence type="ECO:0000256" key="1">
    <source>
        <dbReference type="SAM" id="MobiDB-lite"/>
    </source>
</evidence>
<accession>K1UII5</accession>
<protein>
    <submittedName>
        <fullName evidence="2">Uncharacterized protein</fullName>
    </submittedName>
</protein>
<sequence>DIYLTKLAKGEQIEDVAVTHDADKEEFIRTQQHKLAKKSRTRRTTPAEKK</sequence>
<name>K1UII5_9ZZZZ</name>
<feature type="non-terminal residue" evidence="2">
    <location>
        <position position="1"/>
    </location>
</feature>
<evidence type="ECO:0000313" key="2">
    <source>
        <dbReference type="EMBL" id="EKC71381.1"/>
    </source>
</evidence>